<dbReference type="Pfam" id="PF12648">
    <property type="entry name" value="TcpE"/>
    <property type="match status" value="1"/>
</dbReference>
<evidence type="ECO:0000256" key="1">
    <source>
        <dbReference type="SAM" id="MobiDB-lite"/>
    </source>
</evidence>
<reference evidence="3 4" key="1">
    <citation type="submission" date="2018-12" db="EMBL/GenBank/DDBJ databases">
        <authorList>
            <person name="Sun L."/>
            <person name="Chen Z."/>
        </authorList>
    </citation>
    <scope>NUCLEOTIDE SEQUENCE [LARGE SCALE GENOMIC DNA]</scope>
    <source>
        <strain evidence="3 4">LMG 29736</strain>
    </source>
</reference>
<proteinExistence type="predicted"/>
<name>A0A429X1U1_SIMTE</name>
<feature type="compositionally biased region" description="Basic and acidic residues" evidence="1">
    <location>
        <begin position="178"/>
        <end position="188"/>
    </location>
</feature>
<keyword evidence="2" id="KW-0812">Transmembrane</keyword>
<dbReference type="Proteomes" id="UP000287296">
    <property type="component" value="Unassembled WGS sequence"/>
</dbReference>
<dbReference type="OrthoDB" id="2965241at2"/>
<keyword evidence="2" id="KW-0472">Membrane</keyword>
<feature type="transmembrane region" description="Helical" evidence="2">
    <location>
        <begin position="37"/>
        <end position="57"/>
    </location>
</feature>
<organism evidence="3 4">
    <name type="scientific">Siminovitchia terrae</name>
    <name type="common">Bacillus terrae</name>
    <dbReference type="NCBI Taxonomy" id="1914933"/>
    <lineage>
        <taxon>Bacteria</taxon>
        <taxon>Bacillati</taxon>
        <taxon>Bacillota</taxon>
        <taxon>Bacilli</taxon>
        <taxon>Bacillales</taxon>
        <taxon>Bacillaceae</taxon>
        <taxon>Siminovitchia</taxon>
    </lineage>
</organism>
<sequence length="451" mass="52216">MVINRIPLYVLNNFLKFEKKIYQVFGLKLGRPLRMKAVLYGIVFGVGTIVFYNLPYLGNLINWMPKGVLVLIPIGLAWLLADVGTENRSPIYFFRSFIGYQVRNFITKTTYYRGKEIPRETVYQFKNYFTYTVSDEEVKALEELALESTKQVETDAPKKKVAKSSPWIRLKKHKEKFAKQRKEQKETVEEPNFSTEPSLNVTKERVSVPEKNDLLETIPVPTGKAHVKMESEKVEVKVAERVIRRQLDEIKTSFVTEPVNEGIVDVQEVQKINEETAVRPVSPIEVHAKIDEINAQTEIQEETKVSESDPSIYQKENDLSTQTHFYEEPKQSDTAHTSESINREAEQEESKRLSELEQKVVSLEKLMESNMTEQSKQQEPVGKAILTTLKPLNPLIARRKEEKNKEQVKKEVFELLSLNPIKVETPSEEKELVEVGSRTERNQMKKKRRLL</sequence>
<evidence type="ECO:0000313" key="3">
    <source>
        <dbReference type="EMBL" id="RST57377.1"/>
    </source>
</evidence>
<dbReference type="InterPro" id="IPR025608">
    <property type="entry name" value="TcpE"/>
</dbReference>
<feature type="transmembrane region" description="Helical" evidence="2">
    <location>
        <begin position="63"/>
        <end position="81"/>
    </location>
</feature>
<protein>
    <submittedName>
        <fullName evidence="3">Uncharacterized protein</fullName>
    </submittedName>
</protein>
<evidence type="ECO:0000313" key="4">
    <source>
        <dbReference type="Proteomes" id="UP000287296"/>
    </source>
</evidence>
<dbReference type="AlphaFoldDB" id="A0A429X1U1"/>
<dbReference type="EMBL" id="QYTW02000035">
    <property type="protein sequence ID" value="RST57377.1"/>
    <property type="molecule type" value="Genomic_DNA"/>
</dbReference>
<comment type="caution">
    <text evidence="3">The sequence shown here is derived from an EMBL/GenBank/DDBJ whole genome shotgun (WGS) entry which is preliminary data.</text>
</comment>
<feature type="region of interest" description="Disordered" evidence="1">
    <location>
        <begin position="178"/>
        <end position="198"/>
    </location>
</feature>
<gene>
    <name evidence="3" type="ORF">D5F11_022985</name>
</gene>
<feature type="compositionally biased region" description="Basic and acidic residues" evidence="1">
    <location>
        <begin position="341"/>
        <end position="354"/>
    </location>
</feature>
<accession>A0A429X1U1</accession>
<evidence type="ECO:0000256" key="2">
    <source>
        <dbReference type="SAM" id="Phobius"/>
    </source>
</evidence>
<keyword evidence="2" id="KW-1133">Transmembrane helix</keyword>
<feature type="region of interest" description="Disordered" evidence="1">
    <location>
        <begin position="326"/>
        <end position="354"/>
    </location>
</feature>